<evidence type="ECO:0000256" key="11">
    <source>
        <dbReference type="ARBA" id="ARBA00023145"/>
    </source>
</evidence>
<comment type="catalytic activity">
    <reaction evidence="18">
        <text>1,2-ditetradecanoyl-sn-glycero-3-phosphocholine + H2O = 1-tetradecanoyl-sn-glycero-3-phosphocholine + tetradecanoate + H(+)</text>
        <dbReference type="Rhea" id="RHEA:54456"/>
        <dbReference type="ChEBI" id="CHEBI:15377"/>
        <dbReference type="ChEBI" id="CHEBI:15378"/>
        <dbReference type="ChEBI" id="CHEBI:30807"/>
        <dbReference type="ChEBI" id="CHEBI:45240"/>
        <dbReference type="ChEBI" id="CHEBI:64489"/>
    </reaction>
</comment>
<evidence type="ECO:0000256" key="18">
    <source>
        <dbReference type="ARBA" id="ARBA00048029"/>
    </source>
</evidence>
<name>A0A1A6HRD8_NEOLE</name>
<feature type="non-terminal residue" evidence="29">
    <location>
        <position position="125"/>
    </location>
</feature>
<feature type="non-terminal residue" evidence="29">
    <location>
        <position position="1"/>
    </location>
</feature>
<keyword evidence="9 25" id="KW-0106">Calcium</keyword>
<dbReference type="PROSITE" id="PS00118">
    <property type="entry name" value="PA2_HIS"/>
    <property type="match status" value="1"/>
</dbReference>
<evidence type="ECO:0000256" key="10">
    <source>
        <dbReference type="ARBA" id="ARBA00023098"/>
    </source>
</evidence>
<feature type="disulfide bond" evidence="26">
    <location>
        <begin position="53"/>
        <end position="114"/>
    </location>
</feature>
<evidence type="ECO:0000256" key="5">
    <source>
        <dbReference type="ARBA" id="ARBA00022525"/>
    </source>
</evidence>
<dbReference type="InterPro" id="IPR016090">
    <property type="entry name" value="PLA2-like_dom"/>
</dbReference>
<comment type="catalytic activity">
    <reaction evidence="23">
        <text>1-hexadecanoyl-2-(9Z,12Z-octadecadienoyl)-sn-glycero-3-phosphoethanolamine + H2O = 1-hexadecanoyl-sn-glycero-3-phosphoethanolamine + (9Z,12Z)-octadecadienoate + H(+)</text>
        <dbReference type="Rhea" id="RHEA:40815"/>
        <dbReference type="ChEBI" id="CHEBI:15377"/>
        <dbReference type="ChEBI" id="CHEBI:15378"/>
        <dbReference type="ChEBI" id="CHEBI:30245"/>
        <dbReference type="ChEBI" id="CHEBI:73004"/>
        <dbReference type="ChEBI" id="CHEBI:73008"/>
    </reaction>
    <physiologicalReaction direction="left-to-right" evidence="23">
        <dbReference type="Rhea" id="RHEA:40816"/>
    </physiologicalReaction>
</comment>
<feature type="binding site" evidence="25">
    <location>
        <position position="37"/>
    </location>
    <ligand>
        <name>Ca(2+)</name>
        <dbReference type="ChEBI" id="CHEBI:29108"/>
    </ligand>
</feature>
<evidence type="ECO:0000256" key="6">
    <source>
        <dbReference type="ARBA" id="ARBA00022723"/>
    </source>
</evidence>
<feature type="disulfide bond" evidence="26">
    <location>
        <begin position="93"/>
        <end position="105"/>
    </location>
</feature>
<dbReference type="Pfam" id="PF00068">
    <property type="entry name" value="Phospholip_A2_1"/>
    <property type="match status" value="1"/>
</dbReference>
<evidence type="ECO:0000256" key="23">
    <source>
        <dbReference type="ARBA" id="ARBA00049039"/>
    </source>
</evidence>
<evidence type="ECO:0000313" key="29">
    <source>
        <dbReference type="EMBL" id="OBS80816.1"/>
    </source>
</evidence>
<feature type="binding site" evidence="25">
    <location>
        <position position="39"/>
    </location>
    <ligand>
        <name>Ca(2+)</name>
        <dbReference type="ChEBI" id="CHEBI:29108"/>
    </ligand>
</feature>
<comment type="cofactor">
    <cofactor evidence="25">
        <name>Ca(2+)</name>
        <dbReference type="ChEBI" id="CHEBI:29108"/>
    </cofactor>
    <text evidence="25">Binds 1 Ca(2+) ion per subunit.</text>
</comment>
<accession>A0A1A6HRD8</accession>
<feature type="binding site" evidence="25">
    <location>
        <position position="58"/>
    </location>
    <ligand>
        <name>Ca(2+)</name>
        <dbReference type="ChEBI" id="CHEBI:29108"/>
    </ligand>
</feature>
<evidence type="ECO:0000256" key="12">
    <source>
        <dbReference type="ARBA" id="ARBA00023157"/>
    </source>
</evidence>
<dbReference type="SMART" id="SM00085">
    <property type="entry name" value="PA2c"/>
    <property type="match status" value="1"/>
</dbReference>
<dbReference type="SUPFAM" id="SSF48619">
    <property type="entry name" value="Phospholipase A2, PLA2"/>
    <property type="match status" value="1"/>
</dbReference>
<dbReference type="GO" id="GO:0006644">
    <property type="term" value="P:phospholipid metabolic process"/>
    <property type="evidence" value="ECO:0007669"/>
    <property type="project" value="InterPro"/>
</dbReference>
<feature type="disulfide bond" evidence="26">
    <location>
        <begin position="70"/>
        <end position="100"/>
    </location>
</feature>
<evidence type="ECO:0000256" key="4">
    <source>
        <dbReference type="ARBA" id="ARBA00021721"/>
    </source>
</evidence>
<evidence type="ECO:0000256" key="13">
    <source>
        <dbReference type="ARBA" id="ARBA00023264"/>
    </source>
</evidence>
<dbReference type="STRING" id="56216.A0A1A6HRD8"/>
<evidence type="ECO:0000313" key="30">
    <source>
        <dbReference type="Proteomes" id="UP000092124"/>
    </source>
</evidence>
<keyword evidence="11" id="KW-0865">Zymogen</keyword>
<feature type="active site" evidence="24">
    <location>
        <position position="108"/>
    </location>
</feature>
<dbReference type="CDD" id="cd00125">
    <property type="entry name" value="PLA2c"/>
    <property type="match status" value="1"/>
</dbReference>
<dbReference type="FunFam" id="1.20.90.10:FF:000011">
    <property type="entry name" value="Phospholipase A(2)"/>
    <property type="match status" value="1"/>
</dbReference>
<dbReference type="GO" id="GO:0006633">
    <property type="term" value="P:fatty acid biosynthetic process"/>
    <property type="evidence" value="ECO:0007669"/>
    <property type="project" value="TreeGrafter"/>
</dbReference>
<dbReference type="PANTHER" id="PTHR11716">
    <property type="entry name" value="PHOSPHOLIPASE A2 FAMILY MEMBER"/>
    <property type="match status" value="1"/>
</dbReference>
<evidence type="ECO:0000256" key="19">
    <source>
        <dbReference type="ARBA" id="ARBA00048221"/>
    </source>
</evidence>
<evidence type="ECO:0000256" key="2">
    <source>
        <dbReference type="ARBA" id="ARBA00007056"/>
    </source>
</evidence>
<proteinExistence type="inferred from homology"/>
<evidence type="ECO:0000256" key="25">
    <source>
        <dbReference type="PIRSR" id="PIRSR601211-2"/>
    </source>
</evidence>
<evidence type="ECO:0000256" key="26">
    <source>
        <dbReference type="PIRSR" id="PIRSR601211-3"/>
    </source>
</evidence>
<dbReference type="PRINTS" id="PR00389">
    <property type="entry name" value="PHPHLIPASEA2"/>
</dbReference>
<evidence type="ECO:0000256" key="16">
    <source>
        <dbReference type="ARBA" id="ARBA00047535"/>
    </source>
</evidence>
<evidence type="ECO:0000256" key="22">
    <source>
        <dbReference type="ARBA" id="ARBA00048699"/>
    </source>
</evidence>
<evidence type="ECO:0000256" key="3">
    <source>
        <dbReference type="ARBA" id="ARBA00013278"/>
    </source>
</evidence>
<evidence type="ECO:0000256" key="8">
    <source>
        <dbReference type="ARBA" id="ARBA00022813"/>
    </source>
</evidence>
<comment type="catalytic activity">
    <reaction evidence="19">
        <text>N-hexadecanoyl-1,2-di-(9Z-octadecenoyl)-sn-glycero-3-phosphoethanolamine + H2O = N-hexadecanoyl-1-(9Z-octadecenoyl)-sn-glycero-3-phosphoethanolamine + (9Z)-octadecenoate + H(+)</text>
        <dbReference type="Rhea" id="RHEA:45424"/>
        <dbReference type="ChEBI" id="CHEBI:15377"/>
        <dbReference type="ChEBI" id="CHEBI:15378"/>
        <dbReference type="ChEBI" id="CHEBI:30823"/>
        <dbReference type="ChEBI" id="CHEBI:78097"/>
        <dbReference type="ChEBI" id="CHEBI:85217"/>
    </reaction>
    <physiologicalReaction direction="left-to-right" evidence="19">
        <dbReference type="Rhea" id="RHEA:45425"/>
    </physiologicalReaction>
</comment>
<comment type="catalytic activity">
    <reaction evidence="21">
        <text>1-hexadecanoyl-2-(5Z,8Z,11Z,14Z-eicosatetraenoyl)-sn-glycero-3-phosphocholine + H2O = 1-hexadecanoyl-sn-glycero-3-phosphocholine + (5Z,8Z,11Z,14Z)-eicosatetraenoate + H(+)</text>
        <dbReference type="Rhea" id="RHEA:40427"/>
        <dbReference type="ChEBI" id="CHEBI:15377"/>
        <dbReference type="ChEBI" id="CHEBI:15378"/>
        <dbReference type="ChEBI" id="CHEBI:32395"/>
        <dbReference type="ChEBI" id="CHEBI:72998"/>
        <dbReference type="ChEBI" id="CHEBI:73003"/>
    </reaction>
    <physiologicalReaction direction="left-to-right" evidence="21">
        <dbReference type="Rhea" id="RHEA:40428"/>
    </physiologicalReaction>
</comment>
<dbReference type="EMBL" id="LZPO01017311">
    <property type="protein sequence ID" value="OBS80816.1"/>
    <property type="molecule type" value="Genomic_DNA"/>
</dbReference>
<keyword evidence="7" id="KW-0378">Hydrolase</keyword>
<keyword evidence="10" id="KW-0443">Lipid metabolism</keyword>
<sequence>TTAHSISPRAVWRFRNAFECTFTWITAFADYNFYGCYCGLLRWGNPEEDLDRCCTTHDDCYAQVDYLENCASLIRNPYTSPYVYLCSGNEITCSDKNNLCEAFICNCDRQAAICFSKTSYNKYFK</sequence>
<dbReference type="PROSITE" id="PS00119">
    <property type="entry name" value="PA2_ASP"/>
    <property type="match status" value="1"/>
</dbReference>
<dbReference type="InterPro" id="IPR033112">
    <property type="entry name" value="PLA2_Asp_AS"/>
</dbReference>
<feature type="disulfide bond" evidence="26">
    <location>
        <begin position="60"/>
        <end position="107"/>
    </location>
</feature>
<comment type="catalytic activity">
    <reaction evidence="16">
        <text>N,1-dihexadecanoyl-2-(9Z,12Z-octadecadienoyl)-sn-glycero-3-phosphoethanolamine + H2O = N,1-dihexadecanoyl-sn-glycero-3-phosphoethanolamine + (9Z,12Z)-octadecadienoate + H(+)</text>
        <dbReference type="Rhea" id="RHEA:56424"/>
        <dbReference type="ChEBI" id="CHEBI:15377"/>
        <dbReference type="ChEBI" id="CHEBI:15378"/>
        <dbReference type="ChEBI" id="CHEBI:30245"/>
        <dbReference type="ChEBI" id="CHEBI:85334"/>
        <dbReference type="ChEBI" id="CHEBI:85335"/>
    </reaction>
    <physiologicalReaction direction="left-to-right" evidence="16">
        <dbReference type="Rhea" id="RHEA:56425"/>
    </physiologicalReaction>
</comment>
<evidence type="ECO:0000256" key="7">
    <source>
        <dbReference type="ARBA" id="ARBA00022801"/>
    </source>
</evidence>
<keyword evidence="12 26" id="KW-1015">Disulfide bond</keyword>
<dbReference type="OrthoDB" id="5841574at2759"/>
<comment type="similarity">
    <text evidence="2 27">Belongs to the phospholipase A2 family.</text>
</comment>
<dbReference type="GO" id="GO:0005543">
    <property type="term" value="F:phospholipid binding"/>
    <property type="evidence" value="ECO:0007669"/>
    <property type="project" value="TreeGrafter"/>
</dbReference>
<evidence type="ECO:0000256" key="24">
    <source>
        <dbReference type="PIRSR" id="PIRSR601211-1"/>
    </source>
</evidence>
<dbReference type="InterPro" id="IPR001211">
    <property type="entry name" value="PLA2"/>
</dbReference>
<evidence type="ECO:0000256" key="15">
    <source>
        <dbReference type="ARBA" id="ARBA00042411"/>
    </source>
</evidence>
<dbReference type="GO" id="GO:0005509">
    <property type="term" value="F:calcium ion binding"/>
    <property type="evidence" value="ECO:0007669"/>
    <property type="project" value="InterPro"/>
</dbReference>
<keyword evidence="6 25" id="KW-0479">Metal-binding</keyword>
<evidence type="ECO:0000256" key="9">
    <source>
        <dbReference type="ARBA" id="ARBA00022837"/>
    </source>
</evidence>
<feature type="disulfide bond" evidence="26">
    <location>
        <begin position="38"/>
        <end position="54"/>
    </location>
</feature>
<evidence type="ECO:0000256" key="27">
    <source>
        <dbReference type="RuleBase" id="RU003654"/>
    </source>
</evidence>
<evidence type="ECO:0000256" key="20">
    <source>
        <dbReference type="ARBA" id="ARBA00048227"/>
    </source>
</evidence>
<comment type="subcellular location">
    <subcellularLocation>
        <location evidence="1">Secreted</location>
    </subcellularLocation>
</comment>
<dbReference type="AlphaFoldDB" id="A0A1A6HRD8"/>
<feature type="active site" evidence="24">
    <location>
        <position position="57"/>
    </location>
</feature>
<evidence type="ECO:0000256" key="14">
    <source>
        <dbReference type="ARBA" id="ARBA00041854"/>
    </source>
</evidence>
<comment type="catalytic activity">
    <reaction evidence="22">
        <text>1-hexadecanoyl-2-(9Z-octadecenoyl)-sn-glycero-3-phosphocholine + H2O = 1-hexadecanoyl-sn-glycero-3-phosphocholine + (9Z)-octadecenoate + H(+)</text>
        <dbReference type="Rhea" id="RHEA:38779"/>
        <dbReference type="ChEBI" id="CHEBI:15377"/>
        <dbReference type="ChEBI" id="CHEBI:15378"/>
        <dbReference type="ChEBI" id="CHEBI:30823"/>
        <dbReference type="ChEBI" id="CHEBI:72998"/>
        <dbReference type="ChEBI" id="CHEBI:73001"/>
    </reaction>
    <physiologicalReaction direction="left-to-right" evidence="22">
        <dbReference type="Rhea" id="RHEA:38780"/>
    </physiologicalReaction>
</comment>
<keyword evidence="8" id="KW-0068">Autocatalytic cleavage</keyword>
<dbReference type="GO" id="GO:0005576">
    <property type="term" value="C:extracellular region"/>
    <property type="evidence" value="ECO:0007669"/>
    <property type="project" value="UniProtKB-SubCell"/>
</dbReference>
<keyword evidence="13" id="KW-1208">Phospholipid metabolism</keyword>
<dbReference type="InterPro" id="IPR036444">
    <property type="entry name" value="PLipase_A2_dom_sf"/>
</dbReference>
<comment type="catalytic activity">
    <reaction evidence="20">
        <text>1,2-dihexadecanoyl-sn-glycero-3-phosphocholine + H2O = 1-hexadecanoyl-sn-glycero-3-phosphocholine + hexadecanoate + H(+)</text>
        <dbReference type="Rhea" id="RHEA:41223"/>
        <dbReference type="ChEBI" id="CHEBI:7896"/>
        <dbReference type="ChEBI" id="CHEBI:15377"/>
        <dbReference type="ChEBI" id="CHEBI:15378"/>
        <dbReference type="ChEBI" id="CHEBI:72998"/>
        <dbReference type="ChEBI" id="CHEBI:72999"/>
    </reaction>
    <physiologicalReaction direction="left-to-right" evidence="20">
        <dbReference type="Rhea" id="RHEA:41224"/>
    </physiologicalReaction>
</comment>
<keyword evidence="30" id="KW-1185">Reference proteome</keyword>
<evidence type="ECO:0000259" key="28">
    <source>
        <dbReference type="SMART" id="SM00085"/>
    </source>
</evidence>
<dbReference type="GO" id="GO:0047498">
    <property type="term" value="F:calcium-dependent phospholipase A2 activity"/>
    <property type="evidence" value="ECO:0007669"/>
    <property type="project" value="TreeGrafter"/>
</dbReference>
<evidence type="ECO:0000256" key="17">
    <source>
        <dbReference type="ARBA" id="ARBA00048015"/>
    </source>
</evidence>
<dbReference type="PANTHER" id="PTHR11716:SF94">
    <property type="entry name" value="PHOSPHOLIPASE A2"/>
    <property type="match status" value="1"/>
</dbReference>
<gene>
    <name evidence="29" type="ORF">A6R68_20998</name>
</gene>
<dbReference type="Gene3D" id="1.20.90.10">
    <property type="entry name" value="Phospholipase A2 domain"/>
    <property type="match status" value="1"/>
</dbReference>
<organism evidence="29 30">
    <name type="scientific">Neotoma lepida</name>
    <name type="common">Desert woodrat</name>
    <dbReference type="NCBI Taxonomy" id="56216"/>
    <lineage>
        <taxon>Eukaryota</taxon>
        <taxon>Metazoa</taxon>
        <taxon>Chordata</taxon>
        <taxon>Craniata</taxon>
        <taxon>Vertebrata</taxon>
        <taxon>Euteleostomi</taxon>
        <taxon>Mammalia</taxon>
        <taxon>Eutheria</taxon>
        <taxon>Euarchontoglires</taxon>
        <taxon>Glires</taxon>
        <taxon>Rodentia</taxon>
        <taxon>Myomorpha</taxon>
        <taxon>Muroidea</taxon>
        <taxon>Cricetidae</taxon>
        <taxon>Neotominae</taxon>
        <taxon>Neotoma</taxon>
    </lineage>
</organism>
<dbReference type="GO" id="GO:0050482">
    <property type="term" value="P:arachidonate secretion"/>
    <property type="evidence" value="ECO:0007669"/>
    <property type="project" value="InterPro"/>
</dbReference>
<dbReference type="EC" id="3.1.1.4" evidence="3"/>
<comment type="catalytic activity">
    <reaction evidence="17">
        <text>1-hexadecanoyl-2-(9Z-octadecenoyl)-sn-glycero-3-phospho-(1'-sn-glycerol) + H2O = 1-hexadecanoyl-sn-glycero-3-phospho-(1'-sn-glycerol) + (9Z)-octadecenoate + H(+)</text>
        <dbReference type="Rhea" id="RHEA:40919"/>
        <dbReference type="ChEBI" id="CHEBI:15377"/>
        <dbReference type="ChEBI" id="CHEBI:15378"/>
        <dbReference type="ChEBI" id="CHEBI:30823"/>
        <dbReference type="ChEBI" id="CHEBI:72841"/>
        <dbReference type="ChEBI" id="CHEBI:75158"/>
    </reaction>
    <physiologicalReaction direction="left-to-right" evidence="17">
        <dbReference type="Rhea" id="RHEA:40920"/>
    </physiologicalReaction>
</comment>
<reference evidence="29 30" key="1">
    <citation type="submission" date="2016-06" db="EMBL/GenBank/DDBJ databases">
        <title>The Draft Genome Sequence and Annotation of the Desert Woodrat Neotoma lepida.</title>
        <authorList>
            <person name="Campbell M."/>
            <person name="Oakeson K.F."/>
            <person name="Yandell M."/>
            <person name="Halpert J.R."/>
            <person name="Dearing D."/>
        </authorList>
    </citation>
    <scope>NUCLEOTIDE SEQUENCE [LARGE SCALE GENOMIC DNA]</scope>
    <source>
        <strain evidence="29">417</strain>
        <tissue evidence="29">Liver</tissue>
    </source>
</reference>
<dbReference type="GO" id="GO:0048146">
    <property type="term" value="P:positive regulation of fibroblast proliferation"/>
    <property type="evidence" value="ECO:0007669"/>
    <property type="project" value="TreeGrafter"/>
</dbReference>
<dbReference type="GO" id="GO:0005102">
    <property type="term" value="F:signaling receptor binding"/>
    <property type="evidence" value="ECO:0007669"/>
    <property type="project" value="UniProtKB-ARBA"/>
</dbReference>
<evidence type="ECO:0000256" key="1">
    <source>
        <dbReference type="ARBA" id="ARBA00004613"/>
    </source>
</evidence>
<comment type="caution">
    <text evidence="29">The sequence shown here is derived from an EMBL/GenBank/DDBJ whole genome shotgun (WGS) entry which is preliminary data.</text>
</comment>
<dbReference type="Proteomes" id="UP000092124">
    <property type="component" value="Unassembled WGS sequence"/>
</dbReference>
<dbReference type="GO" id="GO:0016042">
    <property type="term" value="P:lipid catabolic process"/>
    <property type="evidence" value="ECO:0007669"/>
    <property type="project" value="InterPro"/>
</dbReference>
<protein>
    <recommendedName>
        <fullName evidence="4">Phospholipase A2</fullName>
        <ecNumber evidence="3">3.1.1.4</ecNumber>
    </recommendedName>
    <alternativeName>
        <fullName evidence="15">Group IB phospholipase A2</fullName>
    </alternativeName>
    <alternativeName>
        <fullName evidence="14">Phosphatidylcholine 2-acylhydrolase 1B</fullName>
    </alternativeName>
</protein>
<keyword evidence="5" id="KW-0964">Secreted</keyword>
<feature type="domain" description="Phospholipase A2-like central" evidence="28">
    <location>
        <begin position="10"/>
        <end position="125"/>
    </location>
</feature>
<evidence type="ECO:0000256" key="21">
    <source>
        <dbReference type="ARBA" id="ARBA00048373"/>
    </source>
</evidence>
<dbReference type="InterPro" id="IPR033113">
    <property type="entry name" value="PLA2_histidine"/>
</dbReference>